<proteinExistence type="predicted"/>
<feature type="transmembrane region" description="Helical" evidence="1">
    <location>
        <begin position="245"/>
        <end position="264"/>
    </location>
</feature>
<keyword evidence="1" id="KW-0812">Transmembrane</keyword>
<feature type="transmembrane region" description="Helical" evidence="1">
    <location>
        <begin position="14"/>
        <end position="35"/>
    </location>
</feature>
<dbReference type="Proteomes" id="UP001177023">
    <property type="component" value="Unassembled WGS sequence"/>
</dbReference>
<keyword evidence="1" id="KW-1133">Transmembrane helix</keyword>
<evidence type="ECO:0000256" key="1">
    <source>
        <dbReference type="SAM" id="Phobius"/>
    </source>
</evidence>
<keyword evidence="1" id="KW-0472">Membrane</keyword>
<dbReference type="EMBL" id="CATQJA010002632">
    <property type="protein sequence ID" value="CAJ0574646.1"/>
    <property type="molecule type" value="Genomic_DNA"/>
</dbReference>
<protein>
    <submittedName>
        <fullName evidence="2">Uncharacterized protein</fullName>
    </submittedName>
</protein>
<organism evidence="2 3">
    <name type="scientific">Mesorhabditis spiculigera</name>
    <dbReference type="NCBI Taxonomy" id="96644"/>
    <lineage>
        <taxon>Eukaryota</taxon>
        <taxon>Metazoa</taxon>
        <taxon>Ecdysozoa</taxon>
        <taxon>Nematoda</taxon>
        <taxon>Chromadorea</taxon>
        <taxon>Rhabditida</taxon>
        <taxon>Rhabditina</taxon>
        <taxon>Rhabditomorpha</taxon>
        <taxon>Rhabditoidea</taxon>
        <taxon>Rhabditidae</taxon>
        <taxon>Mesorhabditinae</taxon>
        <taxon>Mesorhabditis</taxon>
    </lineage>
</organism>
<feature type="non-terminal residue" evidence="2">
    <location>
        <position position="366"/>
    </location>
</feature>
<comment type="caution">
    <text evidence="2">The sequence shown here is derived from an EMBL/GenBank/DDBJ whole genome shotgun (WGS) entry which is preliminary data.</text>
</comment>
<feature type="transmembrane region" description="Helical" evidence="1">
    <location>
        <begin position="56"/>
        <end position="75"/>
    </location>
</feature>
<keyword evidence="3" id="KW-1185">Reference proteome</keyword>
<evidence type="ECO:0000313" key="3">
    <source>
        <dbReference type="Proteomes" id="UP001177023"/>
    </source>
</evidence>
<evidence type="ECO:0000313" key="2">
    <source>
        <dbReference type="EMBL" id="CAJ0574646.1"/>
    </source>
</evidence>
<feature type="transmembrane region" description="Helical" evidence="1">
    <location>
        <begin position="291"/>
        <end position="311"/>
    </location>
</feature>
<gene>
    <name evidence="2" type="ORF">MSPICULIGERA_LOCUS12976</name>
</gene>
<reference evidence="2" key="1">
    <citation type="submission" date="2023-06" db="EMBL/GenBank/DDBJ databases">
        <authorList>
            <person name="Delattre M."/>
        </authorList>
    </citation>
    <scope>NUCLEOTIDE SEQUENCE</scope>
    <source>
        <strain evidence="2">AF72</strain>
    </source>
</reference>
<name>A0AA36CVF7_9BILA</name>
<dbReference type="AlphaFoldDB" id="A0AA36CVF7"/>
<sequence length="366" mass="41232">MGVHYFAQMAAQDWVAIAIMGGVGTLALCMNAVAGKTIWQNAGLSITVKTYFYAEHTLRIVMSIMAYYVVAQSIIRFDAPAPRSNITGVSYEFRGDAYDLTKTYEDFYYASPVTEKRTVDEMADQKEFWAKDLNRLCAFYFVVCQFAVDYLQLGLSVNRVASVVARGKYLKLTSKNPVAQVMLFISIPFQQLYKPLYYQSLVFDKYEHNLFRGSMPSAINIGFVLGKLLWNKAAEWNELTLMRHLKLLVAAVALAADGVTLMMLRKLLRNSTGLSVRAKESRADFRLAQQIFFNNFFTFLVCLATAEYLYFIDNAIDTIMKSAFSGPNDGFEAKTIMWSFGSKVTGDWLIIASSLYFPTFGNLVAG</sequence>
<accession>A0AA36CVF7</accession>